<dbReference type="Pfam" id="PF03401">
    <property type="entry name" value="TctC"/>
    <property type="match status" value="1"/>
</dbReference>
<name>A0ABU8WTA0_9BURK</name>
<evidence type="ECO:0000256" key="1">
    <source>
        <dbReference type="ARBA" id="ARBA00006987"/>
    </source>
</evidence>
<proteinExistence type="inferred from homology"/>
<dbReference type="InterPro" id="IPR005064">
    <property type="entry name" value="BUG"/>
</dbReference>
<evidence type="ECO:0000313" key="2">
    <source>
        <dbReference type="EMBL" id="MEJ8850757.1"/>
    </source>
</evidence>
<comment type="caution">
    <text evidence="2">The sequence shown here is derived from an EMBL/GenBank/DDBJ whole genome shotgun (WGS) entry which is preliminary data.</text>
</comment>
<gene>
    <name evidence="2" type="ORF">WKW82_29240</name>
</gene>
<dbReference type="Proteomes" id="UP001385892">
    <property type="component" value="Unassembled WGS sequence"/>
</dbReference>
<dbReference type="InterPro" id="IPR042100">
    <property type="entry name" value="Bug_dom1"/>
</dbReference>
<protein>
    <submittedName>
        <fullName evidence="2">Tripartite tricarboxylate transporter substrate binding protein</fullName>
    </submittedName>
</protein>
<dbReference type="PANTHER" id="PTHR42928:SF5">
    <property type="entry name" value="BLR1237 PROTEIN"/>
    <property type="match status" value="1"/>
</dbReference>
<sequence length="333" mass="34799">MIVRESYPSRITRRNVLGLGAGLVAGLCGDVAFAQAYPAKPIRIIVGFVPGGSTDFGARMISAGLADALGVPVVVENKPGATGVIASEYVAGAPPDGYTLLVGTATPIIIAPQAMGRQSFNALKDLTAVNMVAESPMALAVNPGLGVKRVKDLVALSRTRPVTVGTSGLGGTLHLLVESLIQSTGGNFVVVPYKGSGPTITDTIAGHIDATVSDVGSFLPFHNDGKLLMLGIASEKRMDVLPNVPTLQEDVPGLVMVSWTGLFAPAKTPKPIIDTLNAGLMKMIARDDVRKQFIKSGATVYAQPDPAAFQKLVATDYQRFGKLIKERGIVIKD</sequence>
<dbReference type="SUPFAM" id="SSF53850">
    <property type="entry name" value="Periplasmic binding protein-like II"/>
    <property type="match status" value="1"/>
</dbReference>
<comment type="similarity">
    <text evidence="1">Belongs to the UPF0065 (bug) family.</text>
</comment>
<organism evidence="2 3">
    <name type="scientific">Variovorax rhizosphaerae</name>
    <dbReference type="NCBI Taxonomy" id="1836200"/>
    <lineage>
        <taxon>Bacteria</taxon>
        <taxon>Pseudomonadati</taxon>
        <taxon>Pseudomonadota</taxon>
        <taxon>Betaproteobacteria</taxon>
        <taxon>Burkholderiales</taxon>
        <taxon>Comamonadaceae</taxon>
        <taxon>Variovorax</taxon>
    </lineage>
</organism>
<dbReference type="EMBL" id="JBBKZT010000017">
    <property type="protein sequence ID" value="MEJ8850757.1"/>
    <property type="molecule type" value="Genomic_DNA"/>
</dbReference>
<dbReference type="RefSeq" id="WP_340346199.1">
    <property type="nucleotide sequence ID" value="NZ_JBBKZT010000017.1"/>
</dbReference>
<accession>A0ABU8WTA0</accession>
<dbReference type="Gene3D" id="3.40.190.150">
    <property type="entry name" value="Bordetella uptake gene, domain 1"/>
    <property type="match status" value="1"/>
</dbReference>
<keyword evidence="3" id="KW-1185">Reference proteome</keyword>
<dbReference type="PIRSF" id="PIRSF017082">
    <property type="entry name" value="YflP"/>
    <property type="match status" value="1"/>
</dbReference>
<dbReference type="PANTHER" id="PTHR42928">
    <property type="entry name" value="TRICARBOXYLATE-BINDING PROTEIN"/>
    <property type="match status" value="1"/>
</dbReference>
<reference evidence="2 3" key="1">
    <citation type="submission" date="2024-03" db="EMBL/GenBank/DDBJ databases">
        <title>Novel species of the genus Variovorax.</title>
        <authorList>
            <person name="Liu Q."/>
            <person name="Xin Y.-H."/>
        </authorList>
    </citation>
    <scope>NUCLEOTIDE SEQUENCE [LARGE SCALE GENOMIC DNA]</scope>
    <source>
        <strain evidence="2 3">KACC 18900</strain>
    </source>
</reference>
<evidence type="ECO:0000313" key="3">
    <source>
        <dbReference type="Proteomes" id="UP001385892"/>
    </source>
</evidence>
<dbReference type="Gene3D" id="3.40.190.10">
    <property type="entry name" value="Periplasmic binding protein-like II"/>
    <property type="match status" value="1"/>
</dbReference>
<dbReference type="CDD" id="cd07012">
    <property type="entry name" value="PBP2_Bug_TTT"/>
    <property type="match status" value="1"/>
</dbReference>